<evidence type="ECO:0000313" key="2">
    <source>
        <dbReference type="Proteomes" id="UP001206312"/>
    </source>
</evidence>
<comment type="caution">
    <text evidence="1">The sequence shown here is derived from an EMBL/GenBank/DDBJ whole genome shotgun (WGS) entry which is preliminary data.</text>
</comment>
<dbReference type="Pfam" id="PF14060">
    <property type="entry name" value="DUF4252"/>
    <property type="match status" value="1"/>
</dbReference>
<dbReference type="PROSITE" id="PS51257">
    <property type="entry name" value="PROKAR_LIPOPROTEIN"/>
    <property type="match status" value="1"/>
</dbReference>
<protein>
    <submittedName>
        <fullName evidence="1">DUF4252 domain-containing protein</fullName>
    </submittedName>
</protein>
<dbReference type="RefSeq" id="WP_252742367.1">
    <property type="nucleotide sequence ID" value="NZ_JAMXIB010000017.1"/>
</dbReference>
<dbReference type="InterPro" id="IPR025348">
    <property type="entry name" value="DUF4252"/>
</dbReference>
<organism evidence="1 2">
    <name type="scientific">Robiginitalea marina</name>
    <dbReference type="NCBI Taxonomy" id="2954105"/>
    <lineage>
        <taxon>Bacteria</taxon>
        <taxon>Pseudomonadati</taxon>
        <taxon>Bacteroidota</taxon>
        <taxon>Flavobacteriia</taxon>
        <taxon>Flavobacteriales</taxon>
        <taxon>Flavobacteriaceae</taxon>
        <taxon>Robiginitalea</taxon>
    </lineage>
</organism>
<proteinExistence type="predicted"/>
<keyword evidence="2" id="KW-1185">Reference proteome</keyword>
<evidence type="ECO:0000313" key="1">
    <source>
        <dbReference type="EMBL" id="MCO5725995.1"/>
    </source>
</evidence>
<dbReference type="EMBL" id="JAMXIB010000017">
    <property type="protein sequence ID" value="MCO5725995.1"/>
    <property type="molecule type" value="Genomic_DNA"/>
</dbReference>
<gene>
    <name evidence="1" type="ORF">NG653_14115</name>
</gene>
<sequence length="183" mass="19986">MNDLKISKGIRGLALSLLFLAGCSGTQSLQEYYVDNAENPNFLALDVPANIVKLDAANLSETQKEALGSLKKLNILAFRKTTENAQAYLEESARVKEILGNPDFKELMKLNSKMAKGVVKYLGEGDAIDEVVIFGDSKDQGFALIRVLGDDMNPAHLMQLMQALQKSDLDGEAFKELSGLFKG</sequence>
<name>A0ABT1B131_9FLAO</name>
<dbReference type="Proteomes" id="UP001206312">
    <property type="component" value="Unassembled WGS sequence"/>
</dbReference>
<accession>A0ABT1B131</accession>
<reference evidence="1 2" key="1">
    <citation type="submission" date="2022-06" db="EMBL/GenBank/DDBJ databases">
        <authorList>
            <person name="Xuan X."/>
        </authorList>
    </citation>
    <scope>NUCLEOTIDE SEQUENCE [LARGE SCALE GENOMIC DNA]</scope>
    <source>
        <strain evidence="1 2">2V75</strain>
    </source>
</reference>